<feature type="compositionally biased region" description="Basic and acidic residues" evidence="1">
    <location>
        <begin position="29"/>
        <end position="53"/>
    </location>
</feature>
<sequence length="345" mass="37299">MGSGKSGGLLDSRLRSMVPLLPKHNKLGKCQEGEAFGKHQEGEAFEKNKEGEAFGKNQEGEAFGKNQEGKHQEGEALGKHQEGEALGKHQEGEALGKHQKGEALGKHQKGEGLGKHQKGEGLGKHQKGEGLGKYQKGEVLGKYQKGEVLGKYQKGWSSASSAVGDSLPLESPESPQLSERGDSGPSWGHKQQVTLHEKAIVTSGSSYCQNIVKPKKGAHFLDSCPYKEVVFHKCSLEADTRASPFMAGPAQSGKETKRTRRARRRSESRFSPPLPKPCQRTTVATSVATETTSSHAIDTRVESADQSASIHAPGGAENEHIHTQLAGHPVPVQQPRHPDREREKT</sequence>
<dbReference type="EMBL" id="OE840473">
    <property type="protein sequence ID" value="CAD7590790.1"/>
    <property type="molecule type" value="Genomic_DNA"/>
</dbReference>
<proteinExistence type="predicted"/>
<evidence type="ECO:0000313" key="2">
    <source>
        <dbReference type="EMBL" id="CAD7590790.1"/>
    </source>
</evidence>
<organism evidence="2">
    <name type="scientific">Timema genevievae</name>
    <name type="common">Walking stick</name>
    <dbReference type="NCBI Taxonomy" id="629358"/>
    <lineage>
        <taxon>Eukaryota</taxon>
        <taxon>Metazoa</taxon>
        <taxon>Ecdysozoa</taxon>
        <taxon>Arthropoda</taxon>
        <taxon>Hexapoda</taxon>
        <taxon>Insecta</taxon>
        <taxon>Pterygota</taxon>
        <taxon>Neoptera</taxon>
        <taxon>Polyneoptera</taxon>
        <taxon>Phasmatodea</taxon>
        <taxon>Timematodea</taxon>
        <taxon>Timematoidea</taxon>
        <taxon>Timematidae</taxon>
        <taxon>Timema</taxon>
    </lineage>
</organism>
<feature type="region of interest" description="Disordered" evidence="1">
    <location>
        <begin position="155"/>
        <end position="193"/>
    </location>
</feature>
<feature type="region of interest" description="Disordered" evidence="1">
    <location>
        <begin position="23"/>
        <end position="136"/>
    </location>
</feature>
<reference evidence="2" key="1">
    <citation type="submission" date="2020-11" db="EMBL/GenBank/DDBJ databases">
        <authorList>
            <person name="Tran Van P."/>
        </authorList>
    </citation>
    <scope>NUCLEOTIDE SEQUENCE</scope>
</reference>
<name>A0A7R9JWX7_TIMGE</name>
<feature type="compositionally biased region" description="Basic and acidic residues" evidence="1">
    <location>
        <begin position="336"/>
        <end position="345"/>
    </location>
</feature>
<evidence type="ECO:0000256" key="1">
    <source>
        <dbReference type="SAM" id="MobiDB-lite"/>
    </source>
</evidence>
<feature type="region of interest" description="Disordered" evidence="1">
    <location>
        <begin position="240"/>
        <end position="345"/>
    </location>
</feature>
<gene>
    <name evidence="2" type="ORF">TGEB3V08_LOCUS4312</name>
</gene>
<feature type="compositionally biased region" description="Basic residues" evidence="1">
    <location>
        <begin position="257"/>
        <end position="266"/>
    </location>
</feature>
<feature type="compositionally biased region" description="Basic and acidic residues" evidence="1">
    <location>
        <begin position="67"/>
        <end position="130"/>
    </location>
</feature>
<protein>
    <submittedName>
        <fullName evidence="2">Uncharacterized protein</fullName>
    </submittedName>
</protein>
<feature type="compositionally biased region" description="Low complexity" evidence="1">
    <location>
        <begin position="281"/>
        <end position="294"/>
    </location>
</feature>
<accession>A0A7R9JWX7</accession>
<dbReference type="AlphaFoldDB" id="A0A7R9JWX7"/>